<dbReference type="PANTHER" id="PTHR23028">
    <property type="entry name" value="ACETYLTRANSFERASE"/>
    <property type="match status" value="1"/>
</dbReference>
<keyword evidence="3" id="KW-0012">Acyltransferase</keyword>
<feature type="domain" description="Acyltransferase 3" evidence="2">
    <location>
        <begin position="8"/>
        <end position="332"/>
    </location>
</feature>
<dbReference type="PANTHER" id="PTHR23028:SF53">
    <property type="entry name" value="ACYL_TRANSF_3 DOMAIN-CONTAINING PROTEIN"/>
    <property type="match status" value="1"/>
</dbReference>
<dbReference type="GO" id="GO:0000271">
    <property type="term" value="P:polysaccharide biosynthetic process"/>
    <property type="evidence" value="ECO:0007669"/>
    <property type="project" value="TreeGrafter"/>
</dbReference>
<dbReference type="Proteomes" id="UP001155182">
    <property type="component" value="Unassembled WGS sequence"/>
</dbReference>
<organism evidence="3 4">
    <name type="scientific">Solitalea agri</name>
    <dbReference type="NCBI Taxonomy" id="2953739"/>
    <lineage>
        <taxon>Bacteria</taxon>
        <taxon>Pseudomonadati</taxon>
        <taxon>Bacteroidota</taxon>
        <taxon>Sphingobacteriia</taxon>
        <taxon>Sphingobacteriales</taxon>
        <taxon>Sphingobacteriaceae</taxon>
        <taxon>Solitalea</taxon>
    </lineage>
</organism>
<protein>
    <submittedName>
        <fullName evidence="3">Acyltransferase</fullName>
    </submittedName>
</protein>
<feature type="transmembrane region" description="Helical" evidence="1">
    <location>
        <begin position="311"/>
        <end position="333"/>
    </location>
</feature>
<comment type="caution">
    <text evidence="3">The sequence shown here is derived from an EMBL/GenBank/DDBJ whole genome shotgun (WGS) entry which is preliminary data.</text>
</comment>
<feature type="transmembrane region" description="Helical" evidence="1">
    <location>
        <begin position="124"/>
        <end position="149"/>
    </location>
</feature>
<feature type="transmembrane region" description="Helical" evidence="1">
    <location>
        <begin position="287"/>
        <end position="305"/>
    </location>
</feature>
<dbReference type="GO" id="GO:0016747">
    <property type="term" value="F:acyltransferase activity, transferring groups other than amino-acyl groups"/>
    <property type="evidence" value="ECO:0007669"/>
    <property type="project" value="InterPro"/>
</dbReference>
<keyword evidence="3" id="KW-0808">Transferase</keyword>
<dbReference type="EMBL" id="JAMWYS010000028">
    <property type="protein sequence ID" value="MCO4292920.1"/>
    <property type="molecule type" value="Genomic_DNA"/>
</dbReference>
<dbReference type="RefSeq" id="WP_252587411.1">
    <property type="nucleotide sequence ID" value="NZ_JAMWYS010000028.1"/>
</dbReference>
<keyword evidence="1" id="KW-1133">Transmembrane helix</keyword>
<accession>A0A9X2F2D9</accession>
<feature type="transmembrane region" description="Helical" evidence="1">
    <location>
        <begin position="218"/>
        <end position="237"/>
    </location>
</feature>
<proteinExistence type="predicted"/>
<evidence type="ECO:0000313" key="4">
    <source>
        <dbReference type="Proteomes" id="UP001155182"/>
    </source>
</evidence>
<gene>
    <name evidence="3" type="ORF">NF867_08610</name>
</gene>
<dbReference type="AlphaFoldDB" id="A0A9X2F2D9"/>
<dbReference type="InterPro" id="IPR002656">
    <property type="entry name" value="Acyl_transf_3_dom"/>
</dbReference>
<evidence type="ECO:0000259" key="2">
    <source>
        <dbReference type="Pfam" id="PF01757"/>
    </source>
</evidence>
<evidence type="ECO:0000256" key="1">
    <source>
        <dbReference type="SAM" id="Phobius"/>
    </source>
</evidence>
<feature type="transmembrane region" description="Helical" evidence="1">
    <location>
        <begin position="12"/>
        <end position="31"/>
    </location>
</feature>
<name>A0A9X2F2D9_9SPHI</name>
<dbReference type="GO" id="GO:0016020">
    <property type="term" value="C:membrane"/>
    <property type="evidence" value="ECO:0007669"/>
    <property type="project" value="TreeGrafter"/>
</dbReference>
<dbReference type="Pfam" id="PF01757">
    <property type="entry name" value="Acyl_transf_3"/>
    <property type="match status" value="1"/>
</dbReference>
<feature type="transmembrane region" description="Helical" evidence="1">
    <location>
        <begin position="82"/>
        <end position="99"/>
    </location>
</feature>
<reference evidence="3" key="1">
    <citation type="submission" date="2022-06" db="EMBL/GenBank/DDBJ databases">
        <title>Solitalea sp. MAHUQ-68 isolated from rhizospheric soil.</title>
        <authorList>
            <person name="Huq M.A."/>
        </authorList>
    </citation>
    <scope>NUCLEOTIDE SEQUENCE</scope>
    <source>
        <strain evidence="3">MAHUQ-68</strain>
    </source>
</reference>
<sequence>MKEQHRLHGLDYLRGLAALGIMLYHVDFWINGKSGIDGFLPKVGIYGVSIFYILSGLTLYYVYIDKLSLTLNQLKNFFLKRFFRIFPLLWLSIILTALLNKKLPAADVLIYNLTGLFGIVKREYYLAAGAWSIGNELVFYLFFPVFILLIKKSKPLFFIFSALLLAIYSYFAFSGLSPNLTLEEQWAIYINPLNQVFLFLSGFLIGYFFKFLNIQSNFNLLILALAVVVFAFFPVYGDAGKIVMGYNRLLFSLLCWLICVCFYKLSINIPRWIDKPLSLLGEASYSLYLLHPIIWFLVGGAINVFSKHVFVIPDFIKGSSVILASLLVSYFSYLKFEKYFMKKGNEVISKLNTKFVKA</sequence>
<feature type="transmembrane region" description="Helical" evidence="1">
    <location>
        <begin position="249"/>
        <end position="266"/>
    </location>
</feature>
<keyword evidence="1" id="KW-0812">Transmembrane</keyword>
<dbReference type="InterPro" id="IPR050879">
    <property type="entry name" value="Acyltransferase_3"/>
</dbReference>
<keyword evidence="1" id="KW-0472">Membrane</keyword>
<evidence type="ECO:0000313" key="3">
    <source>
        <dbReference type="EMBL" id="MCO4292920.1"/>
    </source>
</evidence>
<feature type="transmembrane region" description="Helical" evidence="1">
    <location>
        <begin position="43"/>
        <end position="62"/>
    </location>
</feature>
<keyword evidence="4" id="KW-1185">Reference proteome</keyword>
<feature type="transmembrane region" description="Helical" evidence="1">
    <location>
        <begin position="188"/>
        <end position="209"/>
    </location>
</feature>
<feature type="transmembrane region" description="Helical" evidence="1">
    <location>
        <begin position="156"/>
        <end position="176"/>
    </location>
</feature>